<keyword evidence="4" id="KW-1185">Reference proteome</keyword>
<reference evidence="3" key="1">
    <citation type="journal article" date="2023" name="Mol. Phylogenet. Evol.">
        <title>Genome-scale phylogeny and comparative genomics of the fungal order Sordariales.</title>
        <authorList>
            <person name="Hensen N."/>
            <person name="Bonometti L."/>
            <person name="Westerberg I."/>
            <person name="Brannstrom I.O."/>
            <person name="Guillou S."/>
            <person name="Cros-Aarteil S."/>
            <person name="Calhoun S."/>
            <person name="Haridas S."/>
            <person name="Kuo A."/>
            <person name="Mondo S."/>
            <person name="Pangilinan J."/>
            <person name="Riley R."/>
            <person name="LaButti K."/>
            <person name="Andreopoulos B."/>
            <person name="Lipzen A."/>
            <person name="Chen C."/>
            <person name="Yan M."/>
            <person name="Daum C."/>
            <person name="Ng V."/>
            <person name="Clum A."/>
            <person name="Steindorff A."/>
            <person name="Ohm R.A."/>
            <person name="Martin F."/>
            <person name="Silar P."/>
            <person name="Natvig D.O."/>
            <person name="Lalanne C."/>
            <person name="Gautier V."/>
            <person name="Ament-Velasquez S.L."/>
            <person name="Kruys A."/>
            <person name="Hutchinson M.I."/>
            <person name="Powell A.J."/>
            <person name="Barry K."/>
            <person name="Miller A.N."/>
            <person name="Grigoriev I.V."/>
            <person name="Debuchy R."/>
            <person name="Gladieux P."/>
            <person name="Hiltunen Thoren M."/>
            <person name="Johannesson H."/>
        </authorList>
    </citation>
    <scope>NUCLEOTIDE SEQUENCE</scope>
    <source>
        <strain evidence="3">CBS 232.78</strain>
    </source>
</reference>
<protein>
    <submittedName>
        <fullName evidence="3">Uncharacterized protein</fullName>
    </submittedName>
</protein>
<proteinExistence type="predicted"/>
<evidence type="ECO:0000256" key="2">
    <source>
        <dbReference type="SAM" id="MobiDB-lite"/>
    </source>
</evidence>
<evidence type="ECO:0000313" key="3">
    <source>
        <dbReference type="EMBL" id="KAK3385578.1"/>
    </source>
</evidence>
<feature type="coiled-coil region" evidence="1">
    <location>
        <begin position="137"/>
        <end position="189"/>
    </location>
</feature>
<accession>A0AAE0NQ01</accession>
<feature type="compositionally biased region" description="Polar residues" evidence="2">
    <location>
        <begin position="80"/>
        <end position="91"/>
    </location>
</feature>
<gene>
    <name evidence="3" type="ORF">B0H63DRAFT_184731</name>
</gene>
<keyword evidence="1" id="KW-0175">Coiled coil</keyword>
<feature type="compositionally biased region" description="Basic and acidic residues" evidence="2">
    <location>
        <begin position="17"/>
        <end position="30"/>
    </location>
</feature>
<reference evidence="3" key="2">
    <citation type="submission" date="2023-06" db="EMBL/GenBank/DDBJ databases">
        <authorList>
            <consortium name="Lawrence Berkeley National Laboratory"/>
            <person name="Haridas S."/>
            <person name="Hensen N."/>
            <person name="Bonometti L."/>
            <person name="Westerberg I."/>
            <person name="Brannstrom I.O."/>
            <person name="Guillou S."/>
            <person name="Cros-Aarteil S."/>
            <person name="Calhoun S."/>
            <person name="Kuo A."/>
            <person name="Mondo S."/>
            <person name="Pangilinan J."/>
            <person name="Riley R."/>
            <person name="LaButti K."/>
            <person name="Andreopoulos B."/>
            <person name="Lipzen A."/>
            <person name="Chen C."/>
            <person name="Yanf M."/>
            <person name="Daum C."/>
            <person name="Ng V."/>
            <person name="Clum A."/>
            <person name="Steindorff A."/>
            <person name="Ohm R."/>
            <person name="Martin F."/>
            <person name="Silar P."/>
            <person name="Natvig D."/>
            <person name="Lalanne C."/>
            <person name="Gautier V."/>
            <person name="Ament-velasquez S.L."/>
            <person name="Kruys A."/>
            <person name="Hutchinson M.I."/>
            <person name="Powell A.J."/>
            <person name="Barry K."/>
            <person name="Miller A.N."/>
            <person name="Grigoriev I.V."/>
            <person name="Debuchy R."/>
            <person name="Gladieux P."/>
            <person name="Thoren M.H."/>
            <person name="Johannesson H."/>
        </authorList>
    </citation>
    <scope>NUCLEOTIDE SEQUENCE</scope>
    <source>
        <strain evidence="3">CBS 232.78</strain>
    </source>
</reference>
<dbReference type="EMBL" id="JAULSW010000004">
    <property type="protein sequence ID" value="KAK3385578.1"/>
    <property type="molecule type" value="Genomic_DNA"/>
</dbReference>
<feature type="compositionally biased region" description="Basic and acidic residues" evidence="2">
    <location>
        <begin position="65"/>
        <end position="79"/>
    </location>
</feature>
<name>A0AAE0NQ01_9PEZI</name>
<sequence>MDATKRFFRGTQILSRENSRTTRRADRFNEQSRPVVRLPKRSTSRESPSQNAPRLPSPRQSQEQVRSDAKDNVEDRMDSKTSTPSVNSFASASAEPPDHTFHNEQAARRQEGSITGREQPVIEVTQDQASRENGIGTMEASLELERLRTALDEANRRLEEQNVAHADEMTAKTQQIERLRAKATEAASRAAEESQSVEQWAALRVPESEIIKRWQTLCWEVHNFVLNYACAKGDTRKIAIWAQRNREVLRDISPRYKALLGDKQACKYFIEAAVLEMLRRLVLRSSSMCWAGKYAGRVSRLSEYLSSAVNKGGEPEKERTFHQWRALTTSLLSIMGPDLTGCGETAGEVTDELEAFLESLRSSSNLFRNNGHTALRAIVDKAIALDEIFCGQQELYQLLYPVRRYDFKVDRASMEIAEGSSEGQVVWFMITPSLYRSGGRGDSYDEIVRVDNSLVWV</sequence>
<comment type="caution">
    <text evidence="3">The sequence shown here is derived from an EMBL/GenBank/DDBJ whole genome shotgun (WGS) entry which is preliminary data.</text>
</comment>
<dbReference type="AlphaFoldDB" id="A0AAE0NQ01"/>
<evidence type="ECO:0000256" key="1">
    <source>
        <dbReference type="SAM" id="Coils"/>
    </source>
</evidence>
<feature type="compositionally biased region" description="Polar residues" evidence="2">
    <location>
        <begin position="45"/>
        <end position="64"/>
    </location>
</feature>
<organism evidence="3 4">
    <name type="scientific">Podospora didyma</name>
    <dbReference type="NCBI Taxonomy" id="330526"/>
    <lineage>
        <taxon>Eukaryota</taxon>
        <taxon>Fungi</taxon>
        <taxon>Dikarya</taxon>
        <taxon>Ascomycota</taxon>
        <taxon>Pezizomycotina</taxon>
        <taxon>Sordariomycetes</taxon>
        <taxon>Sordariomycetidae</taxon>
        <taxon>Sordariales</taxon>
        <taxon>Podosporaceae</taxon>
        <taxon>Podospora</taxon>
    </lineage>
</organism>
<dbReference type="Proteomes" id="UP001285441">
    <property type="component" value="Unassembled WGS sequence"/>
</dbReference>
<feature type="region of interest" description="Disordered" evidence="2">
    <location>
        <begin position="1"/>
        <end position="119"/>
    </location>
</feature>
<feature type="compositionally biased region" description="Basic and acidic residues" evidence="2">
    <location>
        <begin position="96"/>
        <end position="111"/>
    </location>
</feature>
<evidence type="ECO:0000313" key="4">
    <source>
        <dbReference type="Proteomes" id="UP001285441"/>
    </source>
</evidence>